<evidence type="ECO:0000313" key="2">
    <source>
        <dbReference type="Proteomes" id="UP000266841"/>
    </source>
</evidence>
<name>K0S216_THAOC</name>
<accession>K0S216</accession>
<sequence length="160" mass="17582">MMRQVKTKTTSSLARLSLGPHHLISARDLGLSAAYVGRGRAAAPAPERVKSFGISGISGTQQLWVSPRGGTAGVGYVPHLTRAKLVNFDRPKQVEIVDPVHAPSIAEEPTTIWQSGDVRGVNWVHDLTFRVRILGNFSVVRFEPSNDQTSDEKWRKSDLQ</sequence>
<gene>
    <name evidence="1" type="ORF">THAOC_19612</name>
</gene>
<organism evidence="1 2">
    <name type="scientific">Thalassiosira oceanica</name>
    <name type="common">Marine diatom</name>
    <dbReference type="NCBI Taxonomy" id="159749"/>
    <lineage>
        <taxon>Eukaryota</taxon>
        <taxon>Sar</taxon>
        <taxon>Stramenopiles</taxon>
        <taxon>Ochrophyta</taxon>
        <taxon>Bacillariophyta</taxon>
        <taxon>Coscinodiscophyceae</taxon>
        <taxon>Thalassiosirophycidae</taxon>
        <taxon>Thalassiosirales</taxon>
        <taxon>Thalassiosiraceae</taxon>
        <taxon>Thalassiosira</taxon>
    </lineage>
</organism>
<dbReference type="Proteomes" id="UP000266841">
    <property type="component" value="Unassembled WGS sequence"/>
</dbReference>
<protein>
    <submittedName>
        <fullName evidence="1">Uncharacterized protein</fullName>
    </submittedName>
</protein>
<reference evidence="1 2" key="1">
    <citation type="journal article" date="2012" name="Genome Biol.">
        <title>Genome and low-iron response of an oceanic diatom adapted to chronic iron limitation.</title>
        <authorList>
            <person name="Lommer M."/>
            <person name="Specht M."/>
            <person name="Roy A.S."/>
            <person name="Kraemer L."/>
            <person name="Andreson R."/>
            <person name="Gutowska M.A."/>
            <person name="Wolf J."/>
            <person name="Bergner S.V."/>
            <person name="Schilhabel M.B."/>
            <person name="Klostermeier U.C."/>
            <person name="Beiko R.G."/>
            <person name="Rosenstiel P."/>
            <person name="Hippler M."/>
            <person name="Laroche J."/>
        </authorList>
    </citation>
    <scope>NUCLEOTIDE SEQUENCE [LARGE SCALE GENOMIC DNA]</scope>
    <source>
        <strain evidence="1 2">CCMP1005</strain>
    </source>
</reference>
<dbReference type="AlphaFoldDB" id="K0S216"/>
<dbReference type="EMBL" id="AGNL01021537">
    <property type="protein sequence ID" value="EJK60103.1"/>
    <property type="molecule type" value="Genomic_DNA"/>
</dbReference>
<proteinExistence type="predicted"/>
<evidence type="ECO:0000313" key="1">
    <source>
        <dbReference type="EMBL" id="EJK60103.1"/>
    </source>
</evidence>
<keyword evidence="2" id="KW-1185">Reference proteome</keyword>
<comment type="caution">
    <text evidence="1">The sequence shown here is derived from an EMBL/GenBank/DDBJ whole genome shotgun (WGS) entry which is preliminary data.</text>
</comment>